<name>A0A9E7ZX28_9HYPH</name>
<dbReference type="AlphaFoldDB" id="A0A9E7ZX28"/>
<dbReference type="HAMAP" id="MF_00048">
    <property type="entry name" value="UPF0102"/>
    <property type="match status" value="1"/>
</dbReference>
<sequence length="131" mass="14917">MSRAGADPGGRSLKAQRSGLTGRRAEWLAILWLTAKGYRLLERRFGGKGGEIDLVMKRGRTIAFVEVKARGRLDDAMIAITAEKQRLVERRIRHWLSRNAWAAEHYLRADAMFLAPWRRPRHVPAAFALVL</sequence>
<comment type="similarity">
    <text evidence="1 2">Belongs to the UPF0102 family.</text>
</comment>
<gene>
    <name evidence="3" type="ORF">NWE54_22010</name>
</gene>
<dbReference type="SUPFAM" id="SSF52980">
    <property type="entry name" value="Restriction endonuclease-like"/>
    <property type="match status" value="1"/>
</dbReference>
<dbReference type="EMBL" id="CP102774">
    <property type="protein sequence ID" value="UZF86424.1"/>
    <property type="molecule type" value="Genomic_DNA"/>
</dbReference>
<proteinExistence type="inferred from homology"/>
<dbReference type="PANTHER" id="PTHR34039:SF1">
    <property type="entry name" value="UPF0102 PROTEIN YRAN"/>
    <property type="match status" value="1"/>
</dbReference>
<evidence type="ECO:0000256" key="2">
    <source>
        <dbReference type="HAMAP-Rule" id="MF_00048"/>
    </source>
</evidence>
<dbReference type="Pfam" id="PF02021">
    <property type="entry name" value="UPF0102"/>
    <property type="match status" value="1"/>
</dbReference>
<evidence type="ECO:0000313" key="3">
    <source>
        <dbReference type="EMBL" id="UZF86424.1"/>
    </source>
</evidence>
<dbReference type="GO" id="GO:0003676">
    <property type="term" value="F:nucleic acid binding"/>
    <property type="evidence" value="ECO:0007669"/>
    <property type="project" value="InterPro"/>
</dbReference>
<dbReference type="InterPro" id="IPR003509">
    <property type="entry name" value="UPF0102_YraN-like"/>
</dbReference>
<protein>
    <recommendedName>
        <fullName evidence="2">UPF0102 protein NWE54_22010</fullName>
    </recommendedName>
</protein>
<dbReference type="Gene3D" id="3.40.1350.10">
    <property type="match status" value="1"/>
</dbReference>
<dbReference type="InterPro" id="IPR011856">
    <property type="entry name" value="tRNA_endonuc-like_dom_sf"/>
</dbReference>
<dbReference type="PANTHER" id="PTHR34039">
    <property type="entry name" value="UPF0102 PROTEIN YRAN"/>
    <property type="match status" value="1"/>
</dbReference>
<reference evidence="3" key="1">
    <citation type="submission" date="2022-08" db="EMBL/GenBank/DDBJ databases">
        <title>Complete Genome Sequences of 2 Bosea sp. soil isolates.</title>
        <authorList>
            <person name="Alvarez Arevalo M."/>
            <person name="Sterndorff E.B."/>
            <person name="Faurdal D."/>
            <person name="Joergensen T.S."/>
            <person name="Weber T."/>
        </authorList>
    </citation>
    <scope>NUCLEOTIDE SEQUENCE</scope>
    <source>
        <strain evidence="3">NBC_00436</strain>
    </source>
</reference>
<organism evidence="3">
    <name type="scientific">Bosea sp. NBC_00436</name>
    <dbReference type="NCBI Taxonomy" id="2969620"/>
    <lineage>
        <taxon>Bacteria</taxon>
        <taxon>Pseudomonadati</taxon>
        <taxon>Pseudomonadota</taxon>
        <taxon>Alphaproteobacteria</taxon>
        <taxon>Hyphomicrobiales</taxon>
        <taxon>Boseaceae</taxon>
        <taxon>Bosea</taxon>
    </lineage>
</organism>
<dbReference type="InterPro" id="IPR011335">
    <property type="entry name" value="Restrct_endonuc-II-like"/>
</dbReference>
<evidence type="ECO:0000256" key="1">
    <source>
        <dbReference type="ARBA" id="ARBA00006738"/>
    </source>
</evidence>
<dbReference type="NCBIfam" id="NF009151">
    <property type="entry name" value="PRK12497.1-5"/>
    <property type="match status" value="1"/>
</dbReference>
<accession>A0A9E7ZX28</accession>